<dbReference type="Gene3D" id="3.40.190.290">
    <property type="match status" value="1"/>
</dbReference>
<evidence type="ECO:0000313" key="8">
    <source>
        <dbReference type="Proteomes" id="UP000521676"/>
    </source>
</evidence>
<dbReference type="InterPro" id="IPR000847">
    <property type="entry name" value="LysR_HTH_N"/>
</dbReference>
<dbReference type="Proteomes" id="UP000521676">
    <property type="component" value="Unassembled WGS sequence"/>
</dbReference>
<dbReference type="SUPFAM" id="SSF46785">
    <property type="entry name" value="Winged helix' DNA-binding domain"/>
    <property type="match status" value="1"/>
</dbReference>
<evidence type="ECO:0000259" key="5">
    <source>
        <dbReference type="PROSITE" id="PS50931"/>
    </source>
</evidence>
<evidence type="ECO:0000313" key="6">
    <source>
        <dbReference type="EMBL" id="NWJ46604.1"/>
    </source>
</evidence>
<protein>
    <submittedName>
        <fullName evidence="6">LysR family transcriptional regulator</fullName>
    </submittedName>
</protein>
<dbReference type="PANTHER" id="PTHR30126:SF39">
    <property type="entry name" value="HTH-TYPE TRANSCRIPTIONAL REGULATOR CYSL"/>
    <property type="match status" value="1"/>
</dbReference>
<evidence type="ECO:0000256" key="2">
    <source>
        <dbReference type="ARBA" id="ARBA00023015"/>
    </source>
</evidence>
<dbReference type="PRINTS" id="PR00039">
    <property type="entry name" value="HTHLYSR"/>
</dbReference>
<evidence type="ECO:0000256" key="4">
    <source>
        <dbReference type="ARBA" id="ARBA00023163"/>
    </source>
</evidence>
<proteinExistence type="inferred from homology"/>
<evidence type="ECO:0000313" key="7">
    <source>
        <dbReference type="EMBL" id="WJW65974.1"/>
    </source>
</evidence>
<dbReference type="FunFam" id="1.10.10.10:FF:000001">
    <property type="entry name" value="LysR family transcriptional regulator"/>
    <property type="match status" value="1"/>
</dbReference>
<dbReference type="Proteomes" id="UP001431572">
    <property type="component" value="Chromosome 1"/>
</dbReference>
<dbReference type="RefSeq" id="WP_341467860.1">
    <property type="nucleotide sequence ID" value="NZ_CP128399.1"/>
</dbReference>
<reference evidence="6 8" key="1">
    <citation type="submission" date="2020-06" db="EMBL/GenBank/DDBJ databases">
        <title>Anoxygenic phototrophic Chloroflexota member uses a Type I reaction center.</title>
        <authorList>
            <person name="Tsuji J.M."/>
            <person name="Shaw N.A."/>
            <person name="Nagashima S."/>
            <person name="Venkiteswaran J."/>
            <person name="Schiff S.L."/>
            <person name="Hanada S."/>
            <person name="Tank M."/>
            <person name="Neufeld J.D."/>
        </authorList>
    </citation>
    <scope>NUCLEOTIDE SEQUENCE [LARGE SCALE GENOMIC DNA]</scope>
    <source>
        <strain evidence="6">L227-S17</strain>
    </source>
</reference>
<keyword evidence="9" id="KW-1185">Reference proteome</keyword>
<dbReference type="PANTHER" id="PTHR30126">
    <property type="entry name" value="HTH-TYPE TRANSCRIPTIONAL REGULATOR"/>
    <property type="match status" value="1"/>
</dbReference>
<dbReference type="Gene3D" id="1.10.10.10">
    <property type="entry name" value="Winged helix-like DNA-binding domain superfamily/Winged helix DNA-binding domain"/>
    <property type="match status" value="1"/>
</dbReference>
<dbReference type="InterPro" id="IPR036390">
    <property type="entry name" value="WH_DNA-bd_sf"/>
</dbReference>
<accession>A0A8T7LXB4</accession>
<evidence type="ECO:0000256" key="3">
    <source>
        <dbReference type="ARBA" id="ARBA00023125"/>
    </source>
</evidence>
<keyword evidence="3" id="KW-0238">DNA-binding</keyword>
<dbReference type="GO" id="GO:0000976">
    <property type="term" value="F:transcription cis-regulatory region binding"/>
    <property type="evidence" value="ECO:0007669"/>
    <property type="project" value="TreeGrafter"/>
</dbReference>
<keyword evidence="4" id="KW-0804">Transcription</keyword>
<dbReference type="EMBL" id="CP128399">
    <property type="protein sequence ID" value="WJW65974.1"/>
    <property type="molecule type" value="Genomic_DNA"/>
</dbReference>
<feature type="domain" description="HTH lysR-type" evidence="5">
    <location>
        <begin position="2"/>
        <end position="59"/>
    </location>
</feature>
<dbReference type="EMBL" id="JACATZ010000001">
    <property type="protein sequence ID" value="NWJ46604.1"/>
    <property type="molecule type" value="Genomic_DNA"/>
</dbReference>
<evidence type="ECO:0000313" key="9">
    <source>
        <dbReference type="Proteomes" id="UP001431572"/>
    </source>
</evidence>
<dbReference type="PROSITE" id="PS50931">
    <property type="entry name" value="HTH_LYSR"/>
    <property type="match status" value="1"/>
</dbReference>
<sequence>MISMYQLQIFLSVVEQGSFSAAAEELHLTQPAVSMQVRTLEERYGVKLFSRIGQRIELTEAGRSLLEPARKLLSQAYLVEEHFSAGLGDLRGRLNISYGRNSAAALYSFLKLLTSFRERYDKVQFSFHEMNEETIQNMVLEREINFGIITGVTRQRGLDSLMLTKDQVVLAVPIGHKWEGKQIKITDLKGVPFILRSTGSETRRMGELALRSAGMTYSDLQVVAEMDSGEGVALAVENGLGVGLISESVVTRFAVGGSLAIARIELSVQEQAAGAALCRELTLVKLAANLDRQPSPAQDRLWEYLRTQLVEEKIQK</sequence>
<comment type="similarity">
    <text evidence="1">Belongs to the LysR transcriptional regulatory family.</text>
</comment>
<dbReference type="InterPro" id="IPR036388">
    <property type="entry name" value="WH-like_DNA-bd_sf"/>
</dbReference>
<dbReference type="Pfam" id="PF03466">
    <property type="entry name" value="LysR_substrate"/>
    <property type="match status" value="1"/>
</dbReference>
<dbReference type="GO" id="GO:0003700">
    <property type="term" value="F:DNA-binding transcription factor activity"/>
    <property type="evidence" value="ECO:0007669"/>
    <property type="project" value="InterPro"/>
</dbReference>
<keyword evidence="2" id="KW-0805">Transcription regulation</keyword>
<dbReference type="InterPro" id="IPR005119">
    <property type="entry name" value="LysR_subst-bd"/>
</dbReference>
<organism evidence="6 8">
    <name type="scientific">Candidatus Chlorohelix allophototropha</name>
    <dbReference type="NCBI Taxonomy" id="3003348"/>
    <lineage>
        <taxon>Bacteria</taxon>
        <taxon>Bacillati</taxon>
        <taxon>Chloroflexota</taxon>
        <taxon>Chloroflexia</taxon>
        <taxon>Candidatus Chloroheliales</taxon>
        <taxon>Candidatus Chloroheliaceae</taxon>
        <taxon>Candidatus Chlorohelix</taxon>
    </lineage>
</organism>
<dbReference type="CDD" id="cd05466">
    <property type="entry name" value="PBP2_LTTR_substrate"/>
    <property type="match status" value="1"/>
</dbReference>
<evidence type="ECO:0000256" key="1">
    <source>
        <dbReference type="ARBA" id="ARBA00009437"/>
    </source>
</evidence>
<dbReference type="SUPFAM" id="SSF53850">
    <property type="entry name" value="Periplasmic binding protein-like II"/>
    <property type="match status" value="1"/>
</dbReference>
<gene>
    <name evidence="6" type="ORF">HXX08_12050</name>
    <name evidence="7" type="ORF">OZ401_001754</name>
</gene>
<dbReference type="Pfam" id="PF00126">
    <property type="entry name" value="HTH_1"/>
    <property type="match status" value="1"/>
</dbReference>
<name>A0A8T7LXB4_9CHLR</name>
<reference evidence="7" key="2">
    <citation type="journal article" date="2024" name="Nature">
        <title>Anoxygenic phototroph of the Chloroflexota uses a type I reaction centre.</title>
        <authorList>
            <person name="Tsuji J.M."/>
            <person name="Shaw N.A."/>
            <person name="Nagashima S."/>
            <person name="Venkiteswaran J.J."/>
            <person name="Schiff S.L."/>
            <person name="Watanabe T."/>
            <person name="Fukui M."/>
            <person name="Hanada S."/>
            <person name="Tank M."/>
            <person name="Neufeld J.D."/>
        </authorList>
    </citation>
    <scope>NUCLEOTIDE SEQUENCE</scope>
    <source>
        <strain evidence="7">L227-S17</strain>
    </source>
</reference>
<dbReference type="AlphaFoldDB" id="A0A8T7LXB4"/>